<dbReference type="RefSeq" id="WP_076669819.1">
    <property type="nucleotide sequence ID" value="NZ_FTPP01000002.1"/>
</dbReference>
<reference evidence="2" key="1">
    <citation type="submission" date="2017-01" db="EMBL/GenBank/DDBJ databases">
        <authorList>
            <person name="Varghese N."/>
            <person name="Submissions S."/>
        </authorList>
    </citation>
    <scope>NUCLEOTIDE SEQUENCE [LARGE SCALE GENOMIC DNA]</scope>
    <source>
        <strain evidence="2">LP100</strain>
    </source>
</reference>
<name>A0A1R3XLN0_9BACT</name>
<dbReference type="OrthoDB" id="6402248at2"/>
<accession>A0A1R3XLN0</accession>
<protein>
    <recommendedName>
        <fullName evidence="3">DUF4269 domain-containing protein</fullName>
    </recommendedName>
</protein>
<organism evidence="1 2">
    <name type="scientific">Pontibacter indicus</name>
    <dbReference type="NCBI Taxonomy" id="1317125"/>
    <lineage>
        <taxon>Bacteria</taxon>
        <taxon>Pseudomonadati</taxon>
        <taxon>Bacteroidota</taxon>
        <taxon>Cytophagia</taxon>
        <taxon>Cytophagales</taxon>
        <taxon>Hymenobacteraceae</taxon>
        <taxon>Pontibacter</taxon>
    </lineage>
</organism>
<dbReference type="AlphaFoldDB" id="A0A1R3XLN0"/>
<dbReference type="Pfam" id="PF14091">
    <property type="entry name" value="DUF4269"/>
    <property type="match status" value="1"/>
</dbReference>
<gene>
    <name evidence="1" type="ORF">SAMN05444128_2847</name>
</gene>
<proteinExistence type="predicted"/>
<sequence>MIEDFSNLDYLQNGNTRQQAAYRVLTQHKLFEKLAPYQPLLAGTIPLAIDTAQSDLDIVCCWIDKGIFLKSVSEHFSAYPFFTLREKTIGGIPSMIAGFEVDGFVVEIFGQPVPSHRQAAYRHMLIEHKLLLQHGEAFKQQVIQLKLQGYKTEPAFAQLLSLEGDPYEALLLLEQEPPGF</sequence>
<evidence type="ECO:0000313" key="2">
    <source>
        <dbReference type="Proteomes" id="UP000187181"/>
    </source>
</evidence>
<keyword evidence="2" id="KW-1185">Reference proteome</keyword>
<evidence type="ECO:0000313" key="1">
    <source>
        <dbReference type="EMBL" id="SIT92436.1"/>
    </source>
</evidence>
<dbReference type="Proteomes" id="UP000187181">
    <property type="component" value="Unassembled WGS sequence"/>
</dbReference>
<evidence type="ECO:0008006" key="3">
    <source>
        <dbReference type="Google" id="ProtNLM"/>
    </source>
</evidence>
<dbReference type="STRING" id="1317125.SAMN05444128_2847"/>
<dbReference type="InterPro" id="IPR025365">
    <property type="entry name" value="DUF4269"/>
</dbReference>
<dbReference type="EMBL" id="FTPP01000002">
    <property type="protein sequence ID" value="SIT92436.1"/>
    <property type="molecule type" value="Genomic_DNA"/>
</dbReference>